<gene>
    <name evidence="1" type="ORF">F6X51_15805</name>
</gene>
<dbReference type="AlphaFoldDB" id="A0A6N6MQ31"/>
<accession>A0A6N6MQ31</accession>
<keyword evidence="2" id="KW-1185">Reference proteome</keyword>
<reference evidence="1 2" key="1">
    <citation type="submission" date="2019-09" db="EMBL/GenBank/DDBJ databases">
        <title>YIM 132548 draft genome.</title>
        <authorList>
            <person name="Jiang L."/>
        </authorList>
    </citation>
    <scope>NUCLEOTIDE SEQUENCE [LARGE SCALE GENOMIC DNA]</scope>
    <source>
        <strain evidence="1 2">YIM 132548</strain>
    </source>
</reference>
<dbReference type="RefSeq" id="WP_150964647.1">
    <property type="nucleotide sequence ID" value="NZ_VZZJ01000013.1"/>
</dbReference>
<comment type="caution">
    <text evidence="1">The sequence shown here is derived from an EMBL/GenBank/DDBJ whole genome shotgun (WGS) entry which is preliminary data.</text>
</comment>
<proteinExistence type="predicted"/>
<dbReference type="EMBL" id="VZZJ01000013">
    <property type="protein sequence ID" value="KAB1072455.1"/>
    <property type="molecule type" value="Genomic_DNA"/>
</dbReference>
<name>A0A6N6MQ31_9HYPH</name>
<evidence type="ECO:0000313" key="2">
    <source>
        <dbReference type="Proteomes" id="UP000441523"/>
    </source>
</evidence>
<dbReference type="Proteomes" id="UP000441523">
    <property type="component" value="Unassembled WGS sequence"/>
</dbReference>
<protein>
    <submittedName>
        <fullName evidence="1">Uncharacterized protein</fullName>
    </submittedName>
</protein>
<sequence length="137" mass="15083">MGVVIRTALGVGLLLASASPSWSQAKRSLICKEQVSVGLTQGEPGNALKADAVPRRTFSLILSRDMLNIILAGRTEFYECQDVTYRTDGRRRSNTIKCQNATYFFTLDLVKLTFGKAQLNPEDETDVKFSYGSCAPI</sequence>
<organism evidence="1 2">
    <name type="scientific">Methylobacterium planeticum</name>
    <dbReference type="NCBI Taxonomy" id="2615211"/>
    <lineage>
        <taxon>Bacteria</taxon>
        <taxon>Pseudomonadati</taxon>
        <taxon>Pseudomonadota</taxon>
        <taxon>Alphaproteobacteria</taxon>
        <taxon>Hyphomicrobiales</taxon>
        <taxon>Methylobacteriaceae</taxon>
        <taxon>Methylobacterium</taxon>
    </lineage>
</organism>
<evidence type="ECO:0000313" key="1">
    <source>
        <dbReference type="EMBL" id="KAB1072455.1"/>
    </source>
</evidence>